<accession>A0A8T9CDJ4</accession>
<feature type="compositionally biased region" description="Basic and acidic residues" evidence="2">
    <location>
        <begin position="62"/>
        <end position="71"/>
    </location>
</feature>
<dbReference type="InterPro" id="IPR027417">
    <property type="entry name" value="P-loop_NTPase"/>
</dbReference>
<evidence type="ECO:0000256" key="2">
    <source>
        <dbReference type="SAM" id="MobiDB-lite"/>
    </source>
</evidence>
<dbReference type="OrthoDB" id="6513042at2759"/>
<dbReference type="Gene3D" id="3.40.50.300">
    <property type="entry name" value="P-loop containing nucleotide triphosphate hydrolases"/>
    <property type="match status" value="2"/>
</dbReference>
<gene>
    <name evidence="5" type="primary">Mov10</name>
    <name evidence="5" type="ORF">LSUE1_G001995</name>
</gene>
<comment type="caution">
    <text evidence="5">The sequence shown here is derived from an EMBL/GenBank/DDBJ whole genome shotgun (WGS) entry which is preliminary data.</text>
</comment>
<feature type="domain" description="DNA2/NAM7 helicase-like C-terminal" evidence="4">
    <location>
        <begin position="652"/>
        <end position="835"/>
    </location>
</feature>
<dbReference type="EMBL" id="QGMK01000168">
    <property type="protein sequence ID" value="TVY83658.1"/>
    <property type="molecule type" value="Genomic_DNA"/>
</dbReference>
<keyword evidence="6" id="KW-1185">Reference proteome</keyword>
<feature type="region of interest" description="Disordered" evidence="2">
    <location>
        <begin position="30"/>
        <end position="71"/>
    </location>
</feature>
<dbReference type="CDD" id="cd18808">
    <property type="entry name" value="SF1_C_Upf1"/>
    <property type="match status" value="1"/>
</dbReference>
<dbReference type="Pfam" id="PF13086">
    <property type="entry name" value="AAA_11"/>
    <property type="match status" value="1"/>
</dbReference>
<evidence type="ECO:0000259" key="3">
    <source>
        <dbReference type="Pfam" id="PF13086"/>
    </source>
</evidence>
<evidence type="ECO:0000313" key="6">
    <source>
        <dbReference type="Proteomes" id="UP000469558"/>
    </source>
</evidence>
<dbReference type="GO" id="GO:0004386">
    <property type="term" value="F:helicase activity"/>
    <property type="evidence" value="ECO:0007669"/>
    <property type="project" value="UniProtKB-KW"/>
</dbReference>
<reference evidence="5 6" key="1">
    <citation type="submission" date="2018-05" db="EMBL/GenBank/DDBJ databases">
        <title>Genome sequencing and assembly of the regulated plant pathogen Lachnellula willkommii and related sister species for the development of diagnostic species identification markers.</title>
        <authorList>
            <person name="Giroux E."/>
            <person name="Bilodeau G."/>
        </authorList>
    </citation>
    <scope>NUCLEOTIDE SEQUENCE [LARGE SCALE GENOMIC DNA]</scope>
    <source>
        <strain evidence="5 6">CBS 268.59</strain>
    </source>
</reference>
<keyword evidence="1 5" id="KW-0547">Nucleotide-binding</keyword>
<keyword evidence="1 5" id="KW-0347">Helicase</keyword>
<dbReference type="Pfam" id="PF13087">
    <property type="entry name" value="AAA_12"/>
    <property type="match status" value="1"/>
</dbReference>
<dbReference type="SUPFAM" id="SSF52540">
    <property type="entry name" value="P-loop containing nucleoside triphosphate hydrolases"/>
    <property type="match status" value="1"/>
</dbReference>
<dbReference type="InterPro" id="IPR045055">
    <property type="entry name" value="DNA2/NAM7-like"/>
</dbReference>
<sequence>MDHTLKPVFARPPRKSTAVLIVRPDPAAEQVQSHGASLHAQSARVAVPPTFKSQPRPTSSTKAKDLSSHHLPAETASTATNFDVYARPFVPDALTSINKLHGLTYDTPAVNQIDFVSWFRDFLPFNFLPRIAQATPLPVEASFDPSDDVRQTHYEQYFRHHLDAEIASQTRENESYSLYDHDVIIDHKPNAPITVSVQVPGLQENSPYVEEDDVIQLRQLEKEFETTLLPAGQSKQNSGSRPRVLNTVLRWTGVAYNGRVTSVQRKNEIVLVKIADFGPRGSGAGFGTRGVGLKRMHPGEHHLKFNIQFPVPKERYLPMQQALPIVQEALLMESSKLSDDSSTRSFSGGRGWWKSMLFPVEANCKAQMNLNKGYFKRNYFDRELNWEQLKVIESVCEQDYGSLPFLVSGPPGTGKTKTLVELAVQLIKYTDGVSHLLFCAPSDPAADTIVQRLSPHFPPNQLFRLNRPSRAFAEVPGAVLPFCHIPDTTFNLPPFKQLMTYKIVVTTCRDASLLMYARMTNSDLYSAEEGLRSSIHPYSTQQSPTYLHWTALLMDEAAQAKEPEALIPLCVVAQPLESGNLLSTPLVVMAGDEHQLGPRTSLRSSPLKTSLFARLFARPVYASHPLARDKSGKAPPTLNSAMLPIFRPAFANLIRNYRSHPAILAVPSSLFYADTLVPEATGTDYLASWSGWKGRKWPVLFHNNLSDDDHEMDGGGWYNRGEVNIACGYAARLVETGLVEPQDVCIMSPFKAQVQRLRKTMRAAPYGGVLWKVDIGPTEIFQGLERGVVIICTTRSRERFVEKDQEVGWGLIGMPNKMNVALTRAKYGLIVVGNRDILLQDPNWKAFLEFCERNGLMAGVDVRTQLNSGGRVGYTALERRLMAQERDLDIGPKSSRVLGGTTQDDVMWTTGMQEPLDSDGYEYKDEEYEYVYD</sequence>
<dbReference type="PANTHER" id="PTHR10887">
    <property type="entry name" value="DNA2/NAM7 HELICASE FAMILY"/>
    <property type="match status" value="1"/>
</dbReference>
<protein>
    <submittedName>
        <fullName evidence="5">Putative helicase MOV-10</fullName>
    </submittedName>
</protein>
<organism evidence="5 6">
    <name type="scientific">Lachnellula suecica</name>
    <dbReference type="NCBI Taxonomy" id="602035"/>
    <lineage>
        <taxon>Eukaryota</taxon>
        <taxon>Fungi</taxon>
        <taxon>Dikarya</taxon>
        <taxon>Ascomycota</taxon>
        <taxon>Pezizomycotina</taxon>
        <taxon>Leotiomycetes</taxon>
        <taxon>Helotiales</taxon>
        <taxon>Lachnaceae</taxon>
        <taxon>Lachnellula</taxon>
    </lineage>
</organism>
<dbReference type="InterPro" id="IPR041677">
    <property type="entry name" value="DNA2/NAM7_AAA_11"/>
</dbReference>
<evidence type="ECO:0000313" key="5">
    <source>
        <dbReference type="EMBL" id="TVY83658.1"/>
    </source>
</evidence>
<dbReference type="Proteomes" id="UP000469558">
    <property type="component" value="Unassembled WGS sequence"/>
</dbReference>
<keyword evidence="1 5" id="KW-0067">ATP-binding</keyword>
<name>A0A8T9CDJ4_9HELO</name>
<dbReference type="AlphaFoldDB" id="A0A8T9CDJ4"/>
<dbReference type="GO" id="GO:0005829">
    <property type="term" value="C:cytosol"/>
    <property type="evidence" value="ECO:0007669"/>
    <property type="project" value="TreeGrafter"/>
</dbReference>
<proteinExistence type="predicted"/>
<feature type="domain" description="DNA2/NAM7 helicase helicase" evidence="3">
    <location>
        <begin position="384"/>
        <end position="455"/>
    </location>
</feature>
<feature type="compositionally biased region" description="Polar residues" evidence="2">
    <location>
        <begin position="51"/>
        <end position="61"/>
    </location>
</feature>
<evidence type="ECO:0000256" key="1">
    <source>
        <dbReference type="ARBA" id="ARBA00022806"/>
    </source>
</evidence>
<keyword evidence="1 5" id="KW-0378">Hydrolase</keyword>
<dbReference type="InterPro" id="IPR047187">
    <property type="entry name" value="SF1_C_Upf1"/>
</dbReference>
<evidence type="ECO:0000259" key="4">
    <source>
        <dbReference type="Pfam" id="PF13087"/>
    </source>
</evidence>
<dbReference type="GO" id="GO:0035194">
    <property type="term" value="P:regulatory ncRNA-mediated post-transcriptional gene silencing"/>
    <property type="evidence" value="ECO:0007669"/>
    <property type="project" value="TreeGrafter"/>
</dbReference>
<dbReference type="PANTHER" id="PTHR10887:SF322">
    <property type="entry name" value="HELICASE MOV-10"/>
    <property type="match status" value="1"/>
</dbReference>
<dbReference type="InterPro" id="IPR041679">
    <property type="entry name" value="DNA2/NAM7-like_C"/>
</dbReference>